<dbReference type="Pfam" id="PF05134">
    <property type="entry name" value="T2SSL"/>
    <property type="match status" value="1"/>
</dbReference>
<evidence type="ECO:0000256" key="4">
    <source>
        <dbReference type="ARBA" id="ARBA00022475"/>
    </source>
</evidence>
<evidence type="ECO:0000256" key="3">
    <source>
        <dbReference type="ARBA" id="ARBA00022448"/>
    </source>
</evidence>
<dbReference type="NCBIfam" id="TIGR01709">
    <property type="entry name" value="typeII_sec_gspL"/>
    <property type="match status" value="1"/>
</dbReference>
<evidence type="ECO:0000256" key="9">
    <source>
        <dbReference type="ARBA" id="ARBA00023136"/>
    </source>
</evidence>
<keyword evidence="7 10" id="KW-0653">Protein transport</keyword>
<evidence type="ECO:0000256" key="1">
    <source>
        <dbReference type="ARBA" id="ARBA00004377"/>
    </source>
</evidence>
<keyword evidence="4" id="KW-1003">Cell membrane</keyword>
<evidence type="ECO:0000256" key="7">
    <source>
        <dbReference type="ARBA" id="ARBA00022927"/>
    </source>
</evidence>
<reference evidence="13 14" key="1">
    <citation type="submission" date="2021-08" db="EMBL/GenBank/DDBJ databases">
        <title>Rheinheimera aquimaris sp. nov., isolated from seawater of the East Sea in Korea.</title>
        <authorList>
            <person name="Kim K.H."/>
            <person name="Wenting R."/>
            <person name="Kim K.R."/>
            <person name="Jeon C.O."/>
        </authorList>
    </citation>
    <scope>NUCLEOTIDE SEQUENCE [LARGE SCALE GENOMIC DNA]</scope>
    <source>
        <strain evidence="13 14">MA-13</strain>
    </source>
</reference>
<dbReference type="EMBL" id="JAERPS020000006">
    <property type="protein sequence ID" value="MBZ9613022.1"/>
    <property type="molecule type" value="Genomic_DNA"/>
</dbReference>
<dbReference type="Gene3D" id="3.30.420.380">
    <property type="match status" value="1"/>
</dbReference>
<name>A0ABS7XEL8_9GAMM</name>
<feature type="domain" description="GspL periplasmic" evidence="12">
    <location>
        <begin position="240"/>
        <end position="392"/>
    </location>
</feature>
<evidence type="ECO:0000256" key="10">
    <source>
        <dbReference type="PIRNR" id="PIRNR015761"/>
    </source>
</evidence>
<organism evidence="13 14">
    <name type="scientific">Rheinheimera maricola</name>
    <dbReference type="NCBI Taxonomy" id="2793282"/>
    <lineage>
        <taxon>Bacteria</taxon>
        <taxon>Pseudomonadati</taxon>
        <taxon>Pseudomonadota</taxon>
        <taxon>Gammaproteobacteria</taxon>
        <taxon>Chromatiales</taxon>
        <taxon>Chromatiaceae</taxon>
        <taxon>Rheinheimera</taxon>
    </lineage>
</organism>
<keyword evidence="9" id="KW-0472">Membrane</keyword>
<evidence type="ECO:0000256" key="8">
    <source>
        <dbReference type="ARBA" id="ARBA00022989"/>
    </source>
</evidence>
<dbReference type="CDD" id="cd24017">
    <property type="entry name" value="ASKHA_T2SSL_N"/>
    <property type="match status" value="1"/>
</dbReference>
<keyword evidence="3 10" id="KW-0813">Transport</keyword>
<comment type="caution">
    <text evidence="13">The sequence shown here is derived from an EMBL/GenBank/DDBJ whole genome shotgun (WGS) entry which is preliminary data.</text>
</comment>
<keyword evidence="14" id="KW-1185">Reference proteome</keyword>
<protein>
    <recommendedName>
        <fullName evidence="10">Type II secretion system protein L</fullName>
        <shortName evidence="10">T2SS protein L</shortName>
    </recommendedName>
</protein>
<dbReference type="InterPro" id="IPR025691">
    <property type="entry name" value="GspL_pp_dom"/>
</dbReference>
<evidence type="ECO:0000259" key="11">
    <source>
        <dbReference type="Pfam" id="PF05134"/>
    </source>
</evidence>
<feature type="domain" description="GspL cytoplasmic actin-ATPase-like" evidence="11">
    <location>
        <begin position="5"/>
        <end position="235"/>
    </location>
</feature>
<dbReference type="Gene3D" id="3.30.420.370">
    <property type="match status" value="1"/>
</dbReference>
<accession>A0ABS7XEL8</accession>
<dbReference type="InterPro" id="IPR043129">
    <property type="entry name" value="ATPase_NBD"/>
</dbReference>
<evidence type="ECO:0000259" key="12">
    <source>
        <dbReference type="Pfam" id="PF12693"/>
    </source>
</evidence>
<comment type="similarity">
    <text evidence="2 10">Belongs to the GSP L family.</text>
</comment>
<dbReference type="Gene3D" id="3.30.1360.100">
    <property type="entry name" value="General secretion pathway protein M, EpsM"/>
    <property type="match status" value="1"/>
</dbReference>
<gene>
    <name evidence="13" type="primary">gspL</name>
    <name evidence="13" type="ORF">I4W93_015645</name>
</gene>
<keyword evidence="8" id="KW-1133">Transmembrane helix</keyword>
<evidence type="ECO:0000256" key="5">
    <source>
        <dbReference type="ARBA" id="ARBA00022519"/>
    </source>
</evidence>
<comment type="function">
    <text evidence="10">Inner membrane component of the type II secretion system required for the energy-dependent secretion of extracellular factors such as proteases and toxins from the periplasm.</text>
</comment>
<evidence type="ECO:0000313" key="14">
    <source>
        <dbReference type="Proteomes" id="UP000663814"/>
    </source>
</evidence>
<proteinExistence type="inferred from homology"/>
<keyword evidence="5" id="KW-0997">Cell inner membrane</keyword>
<evidence type="ECO:0000313" key="13">
    <source>
        <dbReference type="EMBL" id="MBZ9613022.1"/>
    </source>
</evidence>
<comment type="subcellular location">
    <subcellularLocation>
        <location evidence="1">Cell inner membrane</location>
        <topology evidence="1">Single-pass membrane protein</topology>
    </subcellularLocation>
</comment>
<dbReference type="InterPro" id="IPR007812">
    <property type="entry name" value="T2SS_protein-GspL"/>
</dbReference>
<sequence>MSEQLVIRLGSRADQSISWLVWASHNQDVIASGELSGAEQLAELAQRLGSRPVIALVPASDVVLKQVNLPAKPNRQLLQALPYMLEEEQAEDIEQLFLALGATIQHDGNYSQQVAVCQRERLEQWLSWLQDAGFSVSRMLPDALLLPEQQLPACIQLQGQWLLKQTSWQVSAVDAPWWGDFLQLAALPMLTSYSPWPEELMQSHQLAEPELPLALLASQLQLHDFTLLQGDYKPKRQVNRNLQLWRSSAILGAACLVLYLLQLGLNNWQLNQQSAVLQQQSRELYLQAFPNERIVNLNLQLQQKLAAVGGDAEQGFLTLLHSLQQQLAKVPDISLENLRFDGKRTELRFQAKGDGFQSFEKLKTALEQAGFSVEQGALSNDAGKVQGSVAIRGKV</sequence>
<evidence type="ECO:0000256" key="2">
    <source>
        <dbReference type="ARBA" id="ARBA00005318"/>
    </source>
</evidence>
<dbReference type="SUPFAM" id="SSF53067">
    <property type="entry name" value="Actin-like ATPase domain"/>
    <property type="match status" value="2"/>
</dbReference>
<evidence type="ECO:0000256" key="6">
    <source>
        <dbReference type="ARBA" id="ARBA00022692"/>
    </source>
</evidence>
<dbReference type="InterPro" id="IPR024230">
    <property type="entry name" value="GspL_cyto_dom"/>
</dbReference>
<dbReference type="RefSeq" id="WP_205311733.1">
    <property type="nucleotide sequence ID" value="NZ_JAERPS020000006.1"/>
</dbReference>
<dbReference type="Proteomes" id="UP000663814">
    <property type="component" value="Unassembled WGS sequence"/>
</dbReference>
<keyword evidence="6" id="KW-0812">Transmembrane</keyword>
<dbReference type="Pfam" id="PF12693">
    <property type="entry name" value="GspL_C"/>
    <property type="match status" value="1"/>
</dbReference>
<dbReference type="PIRSF" id="PIRSF015761">
    <property type="entry name" value="Protein_L"/>
    <property type="match status" value="1"/>
</dbReference>